<dbReference type="InterPro" id="IPR002372">
    <property type="entry name" value="PQQ_rpt_dom"/>
</dbReference>
<dbReference type="Pfam" id="PF13360">
    <property type="entry name" value="PQQ_2"/>
    <property type="match status" value="1"/>
</dbReference>
<dbReference type="Gene3D" id="2.60.40.380">
    <property type="entry name" value="Purple acid phosphatase-like, N-terminal"/>
    <property type="match status" value="1"/>
</dbReference>
<reference evidence="2 3" key="1">
    <citation type="submission" date="2023-06" db="EMBL/GenBank/DDBJ databases">
        <title>Roseiconus lacunae JC819 isolated from Gulf of Mannar region, Tamil Nadu.</title>
        <authorList>
            <person name="Pk S."/>
            <person name="Ch S."/>
            <person name="Ch V.R."/>
        </authorList>
    </citation>
    <scope>NUCLEOTIDE SEQUENCE [LARGE SCALE GENOMIC DNA]</scope>
    <source>
        <strain evidence="2 3">JC819</strain>
    </source>
</reference>
<evidence type="ECO:0000313" key="2">
    <source>
        <dbReference type="EMBL" id="MDM4017175.1"/>
    </source>
</evidence>
<gene>
    <name evidence="2" type="ORF">QTN89_17145</name>
</gene>
<organism evidence="2 3">
    <name type="scientific">Roseiconus lacunae</name>
    <dbReference type="NCBI Taxonomy" id="2605694"/>
    <lineage>
        <taxon>Bacteria</taxon>
        <taxon>Pseudomonadati</taxon>
        <taxon>Planctomycetota</taxon>
        <taxon>Planctomycetia</taxon>
        <taxon>Pirellulales</taxon>
        <taxon>Pirellulaceae</taxon>
        <taxon>Roseiconus</taxon>
    </lineage>
</organism>
<dbReference type="Proteomes" id="UP001239462">
    <property type="component" value="Unassembled WGS sequence"/>
</dbReference>
<dbReference type="SUPFAM" id="SSF49363">
    <property type="entry name" value="Purple acid phosphatase, N-terminal domain"/>
    <property type="match status" value="1"/>
</dbReference>
<accession>A0ABT7PKZ6</accession>
<protein>
    <submittedName>
        <fullName evidence="2">PQQ-binding-like beta-propeller repeat protein</fullName>
    </submittedName>
</protein>
<dbReference type="Gene3D" id="2.140.10.10">
    <property type="entry name" value="Quinoprotein alcohol dehydrogenase-like superfamily"/>
    <property type="match status" value="1"/>
</dbReference>
<dbReference type="InterPro" id="IPR008963">
    <property type="entry name" value="Purple_acid_Pase-like_N"/>
</dbReference>
<dbReference type="PANTHER" id="PTHR34512:SF30">
    <property type="entry name" value="OUTER MEMBRANE PROTEIN ASSEMBLY FACTOR BAMB"/>
    <property type="match status" value="1"/>
</dbReference>
<proteinExistence type="predicted"/>
<dbReference type="PANTHER" id="PTHR34512">
    <property type="entry name" value="CELL SURFACE PROTEIN"/>
    <property type="match status" value="1"/>
</dbReference>
<feature type="domain" description="Pyrrolo-quinoline quinone repeat" evidence="1">
    <location>
        <begin position="490"/>
        <end position="561"/>
    </location>
</feature>
<keyword evidence="3" id="KW-1185">Reference proteome</keyword>
<dbReference type="EMBL" id="JASZZN010000012">
    <property type="protein sequence ID" value="MDM4017175.1"/>
    <property type="molecule type" value="Genomic_DNA"/>
</dbReference>
<dbReference type="SUPFAM" id="SSF50998">
    <property type="entry name" value="Quinoprotein alcohol dehydrogenase-like"/>
    <property type="match status" value="1"/>
</dbReference>
<dbReference type="RefSeq" id="WP_289164644.1">
    <property type="nucleotide sequence ID" value="NZ_JASZZN010000012.1"/>
</dbReference>
<evidence type="ECO:0000259" key="1">
    <source>
        <dbReference type="Pfam" id="PF13360"/>
    </source>
</evidence>
<comment type="caution">
    <text evidence="2">The sequence shown here is derived from an EMBL/GenBank/DDBJ whole genome shotgun (WGS) entry which is preliminary data.</text>
</comment>
<evidence type="ECO:0000313" key="3">
    <source>
        <dbReference type="Proteomes" id="UP001239462"/>
    </source>
</evidence>
<dbReference type="InterPro" id="IPR015943">
    <property type="entry name" value="WD40/YVTN_repeat-like_dom_sf"/>
</dbReference>
<dbReference type="Gene3D" id="2.130.10.10">
    <property type="entry name" value="YVTN repeat-like/Quinoprotein amine dehydrogenase"/>
    <property type="match status" value="1"/>
</dbReference>
<name>A0ABT7PKZ6_9BACT</name>
<dbReference type="InterPro" id="IPR011047">
    <property type="entry name" value="Quinoprotein_ADH-like_sf"/>
</dbReference>
<sequence length="687" mass="75200">MSSQMTYEVRPGVRFLTPTAAEFRWESNLPGQSVVAYGTTRKLGEIAISDASGTFHEVVIDDLKPGKTYWYRFGTNQDGRRLFSEFYELEGKLNYTPPQIETQHGGNPLASEIINAAIPQLRQRGGYAVVSGDLDPVIAEMIAAQTQMTVIVLASDSDQKQTLRHRWYKQDLYGIRLSVQERETVPAEFANLIVVPANEFTFHSTLIAPLGEAITIGKTPGDDEFQWKKLSENLSFGTRSQPPELAAWGHQYGSIANASYSGEDLGGVDDTANLKVKWIGKPGADFGIDRNPRMPAPLAVGGRLFHQGMNRMIALDAFNGAVLWSLEIPDLRRVNIPRDAANWCADERTVYAAVKEMLWEIDAATGEMRRTLTLPEQFQGTCEWGYVGVTDEFVIGTPVKEGSTYTNFWDKASWYDGKDDAATAKVCGNAVVAYDKEYGSIAWEHPADAVVNSTITVHGSHVYFVQVDDPALKKLSTGKLVNAKIWNAASVVCLDLKTGKQLWKAKVPPQDHEAIVSFGIADEDQFVLQTSGKNQFHFASFDANSGNSRWNQSAQWPEDHHGAHVQHAVLMKGKLMVQPHIIDAVDGTILKSGTLGKRRGCATPIGAGNSIIYRGGSGPLTLWSLDSDTTSEFARLRPSCWLSTVPAQGMLFSPEGGGGCSCGGWMETSIGFAPVTNVPVTNKGDVQ</sequence>